<dbReference type="PANTHER" id="PTHR48056:SF88">
    <property type="entry name" value="MDIS1-INTERACTING RECEPTOR LIKE KINASE 2-LIKE"/>
    <property type="match status" value="1"/>
</dbReference>
<dbReference type="GO" id="GO:0005886">
    <property type="term" value="C:plasma membrane"/>
    <property type="evidence" value="ECO:0007669"/>
    <property type="project" value="UniProtKB-SubCell"/>
</dbReference>
<evidence type="ECO:0000256" key="13">
    <source>
        <dbReference type="ARBA" id="ARBA00023136"/>
    </source>
</evidence>
<evidence type="ECO:0000256" key="5">
    <source>
        <dbReference type="ARBA" id="ARBA00022614"/>
    </source>
</evidence>
<dbReference type="InterPro" id="IPR001611">
    <property type="entry name" value="Leu-rich_rpt"/>
</dbReference>
<proteinExistence type="predicted"/>
<keyword evidence="4" id="KW-0597">Phosphoprotein</keyword>
<dbReference type="Pfam" id="PF00560">
    <property type="entry name" value="LRR_1"/>
    <property type="match status" value="3"/>
</dbReference>
<keyword evidence="19" id="KW-1185">Reference proteome</keyword>
<evidence type="ECO:0000313" key="18">
    <source>
        <dbReference type="EMBL" id="KAK1289469.1"/>
    </source>
</evidence>
<evidence type="ECO:0000313" key="19">
    <source>
        <dbReference type="Proteomes" id="UP001180020"/>
    </source>
</evidence>
<evidence type="ECO:0000256" key="12">
    <source>
        <dbReference type="ARBA" id="ARBA00022989"/>
    </source>
</evidence>
<dbReference type="EC" id="2.7.11.1" evidence="2"/>
<name>A0AAV9CLK9_ACOCL</name>
<keyword evidence="14" id="KW-0675">Receptor</keyword>
<evidence type="ECO:0000256" key="14">
    <source>
        <dbReference type="ARBA" id="ARBA00023170"/>
    </source>
</evidence>
<reference evidence="18" key="2">
    <citation type="submission" date="2023-06" db="EMBL/GenBank/DDBJ databases">
        <authorList>
            <person name="Ma L."/>
            <person name="Liu K.-W."/>
            <person name="Li Z."/>
            <person name="Hsiao Y.-Y."/>
            <person name="Qi Y."/>
            <person name="Fu T."/>
            <person name="Tang G."/>
            <person name="Zhang D."/>
            <person name="Sun W.-H."/>
            <person name="Liu D.-K."/>
            <person name="Li Y."/>
            <person name="Chen G.-Z."/>
            <person name="Liu X.-D."/>
            <person name="Liao X.-Y."/>
            <person name="Jiang Y.-T."/>
            <person name="Yu X."/>
            <person name="Hao Y."/>
            <person name="Huang J."/>
            <person name="Zhao X.-W."/>
            <person name="Ke S."/>
            <person name="Chen Y.-Y."/>
            <person name="Wu W.-L."/>
            <person name="Hsu J.-L."/>
            <person name="Lin Y.-F."/>
            <person name="Huang M.-D."/>
            <person name="Li C.-Y."/>
            <person name="Huang L."/>
            <person name="Wang Z.-W."/>
            <person name="Zhao X."/>
            <person name="Zhong W.-Y."/>
            <person name="Peng D.-H."/>
            <person name="Ahmad S."/>
            <person name="Lan S."/>
            <person name="Zhang J.-S."/>
            <person name="Tsai W.-C."/>
            <person name="Van De Peer Y."/>
            <person name="Liu Z.-J."/>
        </authorList>
    </citation>
    <scope>NUCLEOTIDE SEQUENCE</scope>
    <source>
        <strain evidence="18">CP</strain>
        <tissue evidence="18">Leaves</tissue>
    </source>
</reference>
<evidence type="ECO:0000256" key="3">
    <source>
        <dbReference type="ARBA" id="ARBA00022475"/>
    </source>
</evidence>
<keyword evidence="12" id="KW-1133">Transmembrane helix</keyword>
<evidence type="ECO:0000256" key="16">
    <source>
        <dbReference type="ARBA" id="ARBA00047899"/>
    </source>
</evidence>
<evidence type="ECO:0000256" key="17">
    <source>
        <dbReference type="ARBA" id="ARBA00048679"/>
    </source>
</evidence>
<dbReference type="GO" id="GO:0033612">
    <property type="term" value="F:receptor serine/threonine kinase binding"/>
    <property type="evidence" value="ECO:0007669"/>
    <property type="project" value="TreeGrafter"/>
</dbReference>
<dbReference type="GO" id="GO:0005524">
    <property type="term" value="F:ATP binding"/>
    <property type="evidence" value="ECO:0007669"/>
    <property type="project" value="UniProtKB-KW"/>
</dbReference>
<comment type="subcellular location">
    <subcellularLocation>
        <location evidence="1">Cell membrane</location>
        <topology evidence="1">Single-pass type I membrane protein</topology>
    </subcellularLocation>
</comment>
<dbReference type="SUPFAM" id="SSF52058">
    <property type="entry name" value="L domain-like"/>
    <property type="match status" value="1"/>
</dbReference>
<comment type="catalytic activity">
    <reaction evidence="16">
        <text>L-threonyl-[protein] + ATP = O-phospho-L-threonyl-[protein] + ADP + H(+)</text>
        <dbReference type="Rhea" id="RHEA:46608"/>
        <dbReference type="Rhea" id="RHEA-COMP:11060"/>
        <dbReference type="Rhea" id="RHEA-COMP:11605"/>
        <dbReference type="ChEBI" id="CHEBI:15378"/>
        <dbReference type="ChEBI" id="CHEBI:30013"/>
        <dbReference type="ChEBI" id="CHEBI:30616"/>
        <dbReference type="ChEBI" id="CHEBI:61977"/>
        <dbReference type="ChEBI" id="CHEBI:456216"/>
        <dbReference type="EC" id="2.7.11.1"/>
    </reaction>
</comment>
<accession>A0AAV9CLK9</accession>
<keyword evidence="6" id="KW-0808">Transferase</keyword>
<keyword evidence="7" id="KW-0812">Transmembrane</keyword>
<dbReference type="InterPro" id="IPR050647">
    <property type="entry name" value="Plant_LRR-RLKs"/>
</dbReference>
<evidence type="ECO:0000256" key="6">
    <source>
        <dbReference type="ARBA" id="ARBA00022679"/>
    </source>
</evidence>
<evidence type="ECO:0000256" key="7">
    <source>
        <dbReference type="ARBA" id="ARBA00022692"/>
    </source>
</evidence>
<comment type="catalytic activity">
    <reaction evidence="17">
        <text>L-seryl-[protein] + ATP = O-phospho-L-seryl-[protein] + ADP + H(+)</text>
        <dbReference type="Rhea" id="RHEA:17989"/>
        <dbReference type="Rhea" id="RHEA-COMP:9863"/>
        <dbReference type="Rhea" id="RHEA-COMP:11604"/>
        <dbReference type="ChEBI" id="CHEBI:15378"/>
        <dbReference type="ChEBI" id="CHEBI:29999"/>
        <dbReference type="ChEBI" id="CHEBI:30616"/>
        <dbReference type="ChEBI" id="CHEBI:83421"/>
        <dbReference type="ChEBI" id="CHEBI:456216"/>
        <dbReference type="EC" id="2.7.11.1"/>
    </reaction>
</comment>
<keyword evidence="13" id="KW-0472">Membrane</keyword>
<keyword evidence="9" id="KW-0677">Repeat</keyword>
<keyword evidence="15" id="KW-0325">Glycoprotein</keyword>
<evidence type="ECO:0000256" key="2">
    <source>
        <dbReference type="ARBA" id="ARBA00012513"/>
    </source>
</evidence>
<dbReference type="PANTHER" id="PTHR48056">
    <property type="entry name" value="LRR RECEPTOR-LIKE SERINE/THREONINE-PROTEIN KINASE-RELATED"/>
    <property type="match status" value="1"/>
</dbReference>
<keyword evidence="10" id="KW-0547">Nucleotide-binding</keyword>
<dbReference type="FunFam" id="3.80.10.10:FF:000416">
    <property type="entry name" value="Probable leucine-rich repeat receptor-like protein kinase At5g63930"/>
    <property type="match status" value="1"/>
</dbReference>
<keyword evidence="8" id="KW-0732">Signal</keyword>
<evidence type="ECO:0000256" key="9">
    <source>
        <dbReference type="ARBA" id="ARBA00022737"/>
    </source>
</evidence>
<protein>
    <recommendedName>
        <fullName evidence="2">non-specific serine/threonine protein kinase</fullName>
        <ecNumber evidence="2">2.7.11.1</ecNumber>
    </recommendedName>
</protein>
<dbReference type="Proteomes" id="UP001180020">
    <property type="component" value="Unassembled WGS sequence"/>
</dbReference>
<dbReference type="AlphaFoldDB" id="A0AAV9CLK9"/>
<evidence type="ECO:0000256" key="11">
    <source>
        <dbReference type="ARBA" id="ARBA00022840"/>
    </source>
</evidence>
<evidence type="ECO:0000256" key="8">
    <source>
        <dbReference type="ARBA" id="ARBA00022729"/>
    </source>
</evidence>
<evidence type="ECO:0000256" key="1">
    <source>
        <dbReference type="ARBA" id="ARBA00004251"/>
    </source>
</evidence>
<dbReference type="GO" id="GO:0004674">
    <property type="term" value="F:protein serine/threonine kinase activity"/>
    <property type="evidence" value="ECO:0007669"/>
    <property type="project" value="UniProtKB-EC"/>
</dbReference>
<reference evidence="18" key="1">
    <citation type="journal article" date="2023" name="Nat. Commun.">
        <title>Diploid and tetraploid genomes of Acorus and the evolution of monocots.</title>
        <authorList>
            <person name="Ma L."/>
            <person name="Liu K.W."/>
            <person name="Li Z."/>
            <person name="Hsiao Y.Y."/>
            <person name="Qi Y."/>
            <person name="Fu T."/>
            <person name="Tang G.D."/>
            <person name="Zhang D."/>
            <person name="Sun W.H."/>
            <person name="Liu D.K."/>
            <person name="Li Y."/>
            <person name="Chen G.Z."/>
            <person name="Liu X.D."/>
            <person name="Liao X.Y."/>
            <person name="Jiang Y.T."/>
            <person name="Yu X."/>
            <person name="Hao Y."/>
            <person name="Huang J."/>
            <person name="Zhao X.W."/>
            <person name="Ke S."/>
            <person name="Chen Y.Y."/>
            <person name="Wu W.L."/>
            <person name="Hsu J.L."/>
            <person name="Lin Y.F."/>
            <person name="Huang M.D."/>
            <person name="Li C.Y."/>
            <person name="Huang L."/>
            <person name="Wang Z.W."/>
            <person name="Zhao X."/>
            <person name="Zhong W.Y."/>
            <person name="Peng D.H."/>
            <person name="Ahmad S."/>
            <person name="Lan S."/>
            <person name="Zhang J.S."/>
            <person name="Tsai W.C."/>
            <person name="Van de Peer Y."/>
            <person name="Liu Z.J."/>
        </authorList>
    </citation>
    <scope>NUCLEOTIDE SEQUENCE</scope>
    <source>
        <strain evidence="18">CP</strain>
    </source>
</reference>
<keyword evidence="11" id="KW-0067">ATP-binding</keyword>
<keyword evidence="5" id="KW-0433">Leucine-rich repeat</keyword>
<comment type="caution">
    <text evidence="18">The sequence shown here is derived from an EMBL/GenBank/DDBJ whole genome shotgun (WGS) entry which is preliminary data.</text>
</comment>
<evidence type="ECO:0000256" key="4">
    <source>
        <dbReference type="ARBA" id="ARBA00022553"/>
    </source>
</evidence>
<evidence type="ECO:0000256" key="15">
    <source>
        <dbReference type="ARBA" id="ARBA00023180"/>
    </source>
</evidence>
<dbReference type="InterPro" id="IPR032675">
    <property type="entry name" value="LRR_dom_sf"/>
</dbReference>
<dbReference type="Gene3D" id="3.80.10.10">
    <property type="entry name" value="Ribonuclease Inhibitor"/>
    <property type="match status" value="3"/>
</dbReference>
<dbReference type="EMBL" id="JAUJYO010000018">
    <property type="protein sequence ID" value="KAK1289469.1"/>
    <property type="molecule type" value="Genomic_DNA"/>
</dbReference>
<gene>
    <name evidence="18" type="ORF">QJS10_CPB18g01927</name>
</gene>
<sequence>MLEHIDLHNASLNSTIPLELGLCSNLTFLDFSINLLRGGLPRAALSGLKKMSQFGISNASLTGEIPWDAITTWTDLKSLQLQVNSLNGSISSEIGRLSNLTLLFLFINQLSGTIPKEIGNLTNLVQLDLSTNSFTGPIPPTIGNLKQLTLLNLFYNNLTGTLPVEIGDMASVQTIDINTNQLHGELPYL</sequence>
<keyword evidence="3" id="KW-1003">Cell membrane</keyword>
<evidence type="ECO:0000256" key="10">
    <source>
        <dbReference type="ARBA" id="ARBA00022741"/>
    </source>
</evidence>
<organism evidence="18 19">
    <name type="scientific">Acorus calamus</name>
    <name type="common">Sweet flag</name>
    <dbReference type="NCBI Taxonomy" id="4465"/>
    <lineage>
        <taxon>Eukaryota</taxon>
        <taxon>Viridiplantae</taxon>
        <taxon>Streptophyta</taxon>
        <taxon>Embryophyta</taxon>
        <taxon>Tracheophyta</taxon>
        <taxon>Spermatophyta</taxon>
        <taxon>Magnoliopsida</taxon>
        <taxon>Liliopsida</taxon>
        <taxon>Acoraceae</taxon>
        <taxon>Acorus</taxon>
    </lineage>
</organism>